<dbReference type="GO" id="GO:0071596">
    <property type="term" value="P:ubiquitin-dependent protein catabolic process via the N-end rule pathway"/>
    <property type="evidence" value="ECO:0007669"/>
    <property type="project" value="InterPro"/>
</dbReference>
<dbReference type="InterPro" id="IPR007471">
    <property type="entry name" value="N-end_Aminoacyl_Trfase_N"/>
</dbReference>
<comment type="catalytic activity">
    <reaction evidence="4">
        <text>N-terminal L-glutamyl-[protein] + L-leucyl-tRNA(Leu) = N-terminal L-leucyl-L-glutamyl-[protein] + tRNA(Leu) + H(+)</text>
        <dbReference type="Rhea" id="RHEA:50412"/>
        <dbReference type="Rhea" id="RHEA-COMP:9613"/>
        <dbReference type="Rhea" id="RHEA-COMP:9622"/>
        <dbReference type="Rhea" id="RHEA-COMP:12664"/>
        <dbReference type="Rhea" id="RHEA-COMP:12668"/>
        <dbReference type="ChEBI" id="CHEBI:15378"/>
        <dbReference type="ChEBI" id="CHEBI:64721"/>
        <dbReference type="ChEBI" id="CHEBI:78442"/>
        <dbReference type="ChEBI" id="CHEBI:78494"/>
        <dbReference type="ChEBI" id="CHEBI:133041"/>
        <dbReference type="EC" id="2.3.2.29"/>
    </reaction>
</comment>
<dbReference type="NCBIfam" id="NF002342">
    <property type="entry name" value="PRK01305.1-3"/>
    <property type="match status" value="1"/>
</dbReference>
<evidence type="ECO:0000259" key="6">
    <source>
        <dbReference type="Pfam" id="PF04376"/>
    </source>
</evidence>
<dbReference type="GO" id="GO:0005737">
    <property type="term" value="C:cytoplasm"/>
    <property type="evidence" value="ECO:0007669"/>
    <property type="project" value="UniProtKB-SubCell"/>
</dbReference>
<proteinExistence type="inferred from homology"/>
<dbReference type="PIRSF" id="PIRSF037208">
    <property type="entry name" value="ATE_pro_prd"/>
    <property type="match status" value="1"/>
</dbReference>
<dbReference type="NCBIfam" id="NF002343">
    <property type="entry name" value="PRK01305.1-4"/>
    <property type="match status" value="1"/>
</dbReference>
<feature type="region of interest" description="Disordered" evidence="5">
    <location>
        <begin position="241"/>
        <end position="276"/>
    </location>
</feature>
<dbReference type="Proteomes" id="UP000613160">
    <property type="component" value="Unassembled WGS sequence"/>
</dbReference>
<evidence type="ECO:0000313" key="8">
    <source>
        <dbReference type="EMBL" id="GGD14631.1"/>
    </source>
</evidence>
<dbReference type="Pfam" id="PF04376">
    <property type="entry name" value="ATE_N"/>
    <property type="match status" value="1"/>
</dbReference>
<dbReference type="Pfam" id="PF04377">
    <property type="entry name" value="ATE_C"/>
    <property type="match status" value="1"/>
</dbReference>
<comment type="similarity">
    <text evidence="4">Belongs to the R-transferase family. Bpt subfamily.</text>
</comment>
<reference evidence="8" key="1">
    <citation type="journal article" date="2014" name="Int. J. Syst. Evol. Microbiol.">
        <title>Complete genome sequence of Corynebacterium casei LMG S-19264T (=DSM 44701T), isolated from a smear-ripened cheese.</title>
        <authorList>
            <consortium name="US DOE Joint Genome Institute (JGI-PGF)"/>
            <person name="Walter F."/>
            <person name="Albersmeier A."/>
            <person name="Kalinowski J."/>
            <person name="Ruckert C."/>
        </authorList>
    </citation>
    <scope>NUCLEOTIDE SEQUENCE</scope>
    <source>
        <strain evidence="8">CGMCC 1.15493</strain>
    </source>
</reference>
<dbReference type="PANTHER" id="PTHR21367:SF1">
    <property type="entry name" value="ARGINYL-TRNA--PROTEIN TRANSFERASE 1"/>
    <property type="match status" value="1"/>
</dbReference>
<evidence type="ECO:0000256" key="4">
    <source>
        <dbReference type="HAMAP-Rule" id="MF_00689"/>
    </source>
</evidence>
<keyword evidence="3 4" id="KW-0012">Acyltransferase</keyword>
<dbReference type="EMBL" id="BMJJ01000003">
    <property type="protein sequence ID" value="GGD14631.1"/>
    <property type="molecule type" value="Genomic_DNA"/>
</dbReference>
<dbReference type="EC" id="2.3.2.29" evidence="4"/>
<keyword evidence="2 4" id="KW-0808">Transferase</keyword>
<keyword evidence="9" id="KW-1185">Reference proteome</keyword>
<protein>
    <recommendedName>
        <fullName evidence="4">Aspartate/glutamate leucyltransferase</fullName>
        <ecNumber evidence="4">2.3.2.29</ecNumber>
    </recommendedName>
</protein>
<evidence type="ECO:0000259" key="7">
    <source>
        <dbReference type="Pfam" id="PF04377"/>
    </source>
</evidence>
<dbReference type="InterPro" id="IPR030700">
    <property type="entry name" value="N-end_Aminoacyl_Trfase"/>
</dbReference>
<evidence type="ECO:0000256" key="5">
    <source>
        <dbReference type="SAM" id="MobiDB-lite"/>
    </source>
</evidence>
<sequence>MLMTAHPQTPQFFLTSPTPCPYLPGQLERKVFTHLVGEKAPELLDLLTQGGFRRSQNIAYRPACERCRACMSVRIVVDEFEPTKSMRRVMARNRDIVGRMDAAVPSSEQYSLFRRYLDDRHAKGGMSEMSVLDYAMMVEDSQVDTRLIQYRVRGPDSSFTRASDGALIGAALSDVMGDGMSMVYSFFEPGEHERSLGTFMILDHIERTKRLGLPYLYLGYWVKGSRKMDYKVRYQPQEHLQSKGWERYKPGGAAQPDRRDAETGPADGSRIAPAGL</sequence>
<dbReference type="HAMAP" id="MF_00689">
    <property type="entry name" value="Bpt"/>
    <property type="match status" value="1"/>
</dbReference>
<dbReference type="InterPro" id="IPR007472">
    <property type="entry name" value="N-end_Aminoacyl_Trfase_C"/>
</dbReference>
<gene>
    <name evidence="8" type="primary">ate</name>
    <name evidence="4" type="synonym">bpt</name>
    <name evidence="8" type="ORF">GCM10011335_16720</name>
</gene>
<dbReference type="GO" id="GO:0008914">
    <property type="term" value="F:leucyl-tRNA--protein transferase activity"/>
    <property type="evidence" value="ECO:0007669"/>
    <property type="project" value="UniProtKB-UniRule"/>
</dbReference>
<dbReference type="SUPFAM" id="SSF55729">
    <property type="entry name" value="Acyl-CoA N-acyltransferases (Nat)"/>
    <property type="match status" value="1"/>
</dbReference>
<name>A0A916XV31_9HYPH</name>
<dbReference type="NCBIfam" id="NF002346">
    <property type="entry name" value="PRK01305.2-3"/>
    <property type="match status" value="1"/>
</dbReference>
<comment type="function">
    <text evidence="4">Functions in the N-end rule pathway of protein degradation where it conjugates Leu from its aminoacyl-tRNA to the N-termini of proteins containing an N-terminal aspartate or glutamate.</text>
</comment>
<feature type="domain" description="N-end rule aminoacyl transferase C-terminal" evidence="7">
    <location>
        <begin position="108"/>
        <end position="240"/>
    </location>
</feature>
<keyword evidence="1 4" id="KW-0963">Cytoplasm</keyword>
<accession>A0A916XV31</accession>
<evidence type="ECO:0000256" key="1">
    <source>
        <dbReference type="ARBA" id="ARBA00022490"/>
    </source>
</evidence>
<comment type="caution">
    <text evidence="8">The sequence shown here is derived from an EMBL/GenBank/DDBJ whole genome shotgun (WGS) entry which is preliminary data.</text>
</comment>
<dbReference type="InterPro" id="IPR016181">
    <property type="entry name" value="Acyl_CoA_acyltransferase"/>
</dbReference>
<comment type="subcellular location">
    <subcellularLocation>
        <location evidence="4">Cytoplasm</location>
    </subcellularLocation>
</comment>
<dbReference type="GO" id="GO:0004057">
    <property type="term" value="F:arginyl-tRNA--protein transferase activity"/>
    <property type="evidence" value="ECO:0007669"/>
    <property type="project" value="InterPro"/>
</dbReference>
<dbReference type="PANTHER" id="PTHR21367">
    <property type="entry name" value="ARGININE-TRNA-PROTEIN TRANSFERASE 1"/>
    <property type="match status" value="1"/>
</dbReference>
<comment type="catalytic activity">
    <reaction evidence="4">
        <text>N-terminal L-aspartyl-[protein] + L-leucyl-tRNA(Leu) = N-terminal L-leucyl-L-aspartyl-[protein] + tRNA(Leu) + H(+)</text>
        <dbReference type="Rhea" id="RHEA:50420"/>
        <dbReference type="Rhea" id="RHEA-COMP:9613"/>
        <dbReference type="Rhea" id="RHEA-COMP:9622"/>
        <dbReference type="Rhea" id="RHEA-COMP:12669"/>
        <dbReference type="Rhea" id="RHEA-COMP:12674"/>
        <dbReference type="ChEBI" id="CHEBI:15378"/>
        <dbReference type="ChEBI" id="CHEBI:64720"/>
        <dbReference type="ChEBI" id="CHEBI:78442"/>
        <dbReference type="ChEBI" id="CHEBI:78494"/>
        <dbReference type="ChEBI" id="CHEBI:133042"/>
        <dbReference type="EC" id="2.3.2.29"/>
    </reaction>
</comment>
<evidence type="ECO:0000256" key="2">
    <source>
        <dbReference type="ARBA" id="ARBA00022679"/>
    </source>
</evidence>
<feature type="domain" description="N-end aminoacyl transferase N-terminal" evidence="6">
    <location>
        <begin position="19"/>
        <end position="88"/>
    </location>
</feature>
<dbReference type="AlphaFoldDB" id="A0A916XV31"/>
<evidence type="ECO:0000256" key="3">
    <source>
        <dbReference type="ARBA" id="ARBA00023315"/>
    </source>
</evidence>
<organism evidence="8 9">
    <name type="scientific">Aureimonas glaciei</name>
    <dbReference type="NCBI Taxonomy" id="1776957"/>
    <lineage>
        <taxon>Bacteria</taxon>
        <taxon>Pseudomonadati</taxon>
        <taxon>Pseudomonadota</taxon>
        <taxon>Alphaproteobacteria</taxon>
        <taxon>Hyphomicrobiales</taxon>
        <taxon>Aurantimonadaceae</taxon>
        <taxon>Aureimonas</taxon>
    </lineage>
</organism>
<reference evidence="8" key="2">
    <citation type="submission" date="2020-09" db="EMBL/GenBank/DDBJ databases">
        <authorList>
            <person name="Sun Q."/>
            <person name="Zhou Y."/>
        </authorList>
    </citation>
    <scope>NUCLEOTIDE SEQUENCE</scope>
    <source>
        <strain evidence="8">CGMCC 1.15493</strain>
    </source>
</reference>
<dbReference type="InterPro" id="IPR017138">
    <property type="entry name" value="Asp_Glu_LeuTrfase"/>
</dbReference>
<evidence type="ECO:0000313" key="9">
    <source>
        <dbReference type="Proteomes" id="UP000613160"/>
    </source>
</evidence>